<dbReference type="EMBL" id="CP006868">
    <property type="protein sequence ID" value="UXD22068.1"/>
    <property type="molecule type" value="Genomic_DNA"/>
</dbReference>
<feature type="transmembrane region" description="Helical" evidence="1">
    <location>
        <begin position="290"/>
        <end position="309"/>
    </location>
</feature>
<organism evidence="2 3">
    <name type="scientific">Ignicoccus pacificus DSM 13166</name>
    <dbReference type="NCBI Taxonomy" id="940294"/>
    <lineage>
        <taxon>Archaea</taxon>
        <taxon>Thermoproteota</taxon>
        <taxon>Thermoprotei</taxon>
        <taxon>Desulfurococcales</taxon>
        <taxon>Desulfurococcaceae</taxon>
        <taxon>Ignicoccus</taxon>
    </lineage>
</organism>
<dbReference type="AlphaFoldDB" id="A0A977PKK0"/>
<feature type="transmembrane region" description="Helical" evidence="1">
    <location>
        <begin position="473"/>
        <end position="496"/>
    </location>
</feature>
<feature type="transmembrane region" description="Helical" evidence="1">
    <location>
        <begin position="566"/>
        <end position="586"/>
    </location>
</feature>
<feature type="transmembrane region" description="Helical" evidence="1">
    <location>
        <begin position="252"/>
        <end position="278"/>
    </location>
</feature>
<sequence length="727" mass="82802">MSLRERLSDPKELAKLTYGMAVFFAVVVTIAIIAYNASHKMYIEVGGNVKTAFETVGNVSPPLSTRLVFYYSIRDASAKPLIASEDVSIPLVRYWLLGVNDVDTVASNVSLTACNSTVALSGNTIVDTYTYNGKVILTKLVSPRDGSVIFHGDLRILSLVTIYEITNVKILSPHRVKIGAHLPYISYYYNVTLDFEKCSVTHYKVPYPEEALLYIKSNRTCIMKVSKLEGKFLATTEYGERGPYPSPFYVSILGWILNGILSFLIIVLMPLIAIVMWYKVIKPNLDNFKGFLAFSITLVLLGSVTALHWDAVMSYMFAMKAFNPVELYSWTRHMQIMVKLKIPSHYPLFPGYTYITPWIAILLSPLSLLPRSSFPHGFLSVSSFDSFLLGSYDIWRFRVSYLLYYFVLGLWYMLFNIITYFVSSKVIGKERTLLFLYSPFTALVSYYWKMFEPMLLALFTIILYIVFKKKGNYLEYFLGGGLAAIVSTKVYPLFTLLPLVKTVDKKKLLVAALGFAVFLTPAIVTILALGIKKFLFITLYYQSHREIAAANYFPIVINEPLTMVKIVGNIGTLLELAGFLLVFILFLRKKERFDFKEYAAWSIAFLVPYYFFNKIVSPQNYLFFIYLLYAMGFSFVASGLSLALTFYVMFVFPTLFYFALPLLPYLHMIYIPGRKSILTYIFMTFIGMIRPLAWATLIPILFGFDALALALAFMSNKGLDGLKRREK</sequence>
<feature type="transmembrane region" description="Helical" evidence="1">
    <location>
        <begin position="692"/>
        <end position="714"/>
    </location>
</feature>
<reference evidence="2" key="1">
    <citation type="submission" date="2013-11" db="EMBL/GenBank/DDBJ databases">
        <title>Comparative genomics of Ignicoccus.</title>
        <authorList>
            <person name="Podar M."/>
        </authorList>
    </citation>
    <scope>NUCLEOTIDE SEQUENCE</scope>
    <source>
        <strain evidence="2">DSM 13166</strain>
    </source>
</reference>
<evidence type="ECO:0000256" key="1">
    <source>
        <dbReference type="SAM" id="Phobius"/>
    </source>
</evidence>
<accession>A0A977PKK0</accession>
<feature type="transmembrane region" description="Helical" evidence="1">
    <location>
        <begin position="508"/>
        <end position="531"/>
    </location>
</feature>
<keyword evidence="1" id="KW-0472">Membrane</keyword>
<protein>
    <submittedName>
        <fullName evidence="2">Uncharacterized protein</fullName>
    </submittedName>
</protein>
<evidence type="ECO:0000313" key="2">
    <source>
        <dbReference type="EMBL" id="UXD22068.1"/>
    </source>
</evidence>
<feature type="transmembrane region" description="Helical" evidence="1">
    <location>
        <begin position="401"/>
        <end position="422"/>
    </location>
</feature>
<feature type="transmembrane region" description="Helical" evidence="1">
    <location>
        <begin position="655"/>
        <end position="672"/>
    </location>
</feature>
<feature type="transmembrane region" description="Helical" evidence="1">
    <location>
        <begin position="434"/>
        <end position="467"/>
    </location>
</feature>
<feature type="transmembrane region" description="Helical" evidence="1">
    <location>
        <begin position="351"/>
        <end position="369"/>
    </location>
</feature>
<dbReference type="Proteomes" id="UP001063698">
    <property type="component" value="Chromosome"/>
</dbReference>
<evidence type="ECO:0000313" key="3">
    <source>
        <dbReference type="Proteomes" id="UP001063698"/>
    </source>
</evidence>
<feature type="transmembrane region" description="Helical" evidence="1">
    <location>
        <begin position="16"/>
        <end position="35"/>
    </location>
</feature>
<gene>
    <name evidence="2" type="ORF">IPA_01310</name>
</gene>
<feature type="transmembrane region" description="Helical" evidence="1">
    <location>
        <begin position="623"/>
        <end position="648"/>
    </location>
</feature>
<proteinExistence type="predicted"/>
<dbReference type="KEGG" id="ipc:IPA_01310"/>
<name>A0A977PKK0_9CREN</name>
<feature type="transmembrane region" description="Helical" evidence="1">
    <location>
        <begin position="598"/>
        <end position="617"/>
    </location>
</feature>
<keyword evidence="1" id="KW-1133">Transmembrane helix</keyword>
<keyword evidence="3" id="KW-1185">Reference proteome</keyword>
<keyword evidence="1" id="KW-0812">Transmembrane</keyword>